<evidence type="ECO:0000256" key="1">
    <source>
        <dbReference type="ARBA" id="ARBA00005567"/>
    </source>
</evidence>
<dbReference type="Pfam" id="PF00887">
    <property type="entry name" value="ACBP"/>
    <property type="match status" value="1"/>
</dbReference>
<name>A0A093V678_TALMA</name>
<dbReference type="SUPFAM" id="SSF47027">
    <property type="entry name" value="Acyl-CoA binding protein"/>
    <property type="match status" value="1"/>
</dbReference>
<dbReference type="EMBL" id="JPOX01000013">
    <property type="protein sequence ID" value="KFX48058.1"/>
    <property type="molecule type" value="Genomic_DNA"/>
</dbReference>
<dbReference type="PANTHER" id="PTHR23310">
    <property type="entry name" value="ACYL-COA-BINDING PROTEIN, ACBP"/>
    <property type="match status" value="1"/>
</dbReference>
<dbReference type="InterPro" id="IPR014352">
    <property type="entry name" value="FERM/acyl-CoA-bd_prot_sf"/>
</dbReference>
<organism evidence="4">
    <name type="scientific">Talaromyces marneffei PM1</name>
    <dbReference type="NCBI Taxonomy" id="1077442"/>
    <lineage>
        <taxon>Eukaryota</taxon>
        <taxon>Fungi</taxon>
        <taxon>Dikarya</taxon>
        <taxon>Ascomycota</taxon>
        <taxon>Pezizomycotina</taxon>
        <taxon>Eurotiomycetes</taxon>
        <taxon>Eurotiomycetidae</taxon>
        <taxon>Eurotiales</taxon>
        <taxon>Trichocomaceae</taxon>
        <taxon>Talaromyces</taxon>
        <taxon>Talaromyces sect. Talaromyces</taxon>
    </lineage>
</organism>
<dbReference type="EMBL" id="JPOX01000013">
    <property type="protein sequence ID" value="KFX48057.1"/>
    <property type="molecule type" value="Genomic_DNA"/>
</dbReference>
<sequence>MSLQERFEQATIDVKKLNKCDNSEKLEFYGLFKQAKGETFDPKSKPSAFAFEAKYKHQAWEKVSHLSVEEAQEQYIELFEKLKAKYGLSDE</sequence>
<dbReference type="HOGENOM" id="CLU_118853_1_2_1"/>
<dbReference type="InterPro" id="IPR035984">
    <property type="entry name" value="Acyl-CoA-binding_sf"/>
</dbReference>
<dbReference type="GO" id="GO:0000062">
    <property type="term" value="F:fatty-acyl-CoA binding"/>
    <property type="evidence" value="ECO:0007669"/>
    <property type="project" value="InterPro"/>
</dbReference>
<proteinExistence type="inferred from homology"/>
<dbReference type="GO" id="GO:0006631">
    <property type="term" value="P:fatty acid metabolic process"/>
    <property type="evidence" value="ECO:0007669"/>
    <property type="project" value="TreeGrafter"/>
</dbReference>
<protein>
    <submittedName>
        <fullName evidence="4">Acyl-CoA-binding protein like</fullName>
    </submittedName>
</protein>
<keyword evidence="2" id="KW-0446">Lipid-binding</keyword>
<dbReference type="Gene3D" id="1.20.80.10">
    <property type="match status" value="1"/>
</dbReference>
<feature type="domain" description="ACB" evidence="3">
    <location>
        <begin position="3"/>
        <end position="88"/>
    </location>
</feature>
<gene>
    <name evidence="4" type="ORF">GQ26_0131310</name>
</gene>
<evidence type="ECO:0000259" key="3">
    <source>
        <dbReference type="PROSITE" id="PS51228"/>
    </source>
</evidence>
<evidence type="ECO:0000313" key="4">
    <source>
        <dbReference type="EMBL" id="KFX48057.1"/>
    </source>
</evidence>
<comment type="caution">
    <text evidence="4">The sequence shown here is derived from an EMBL/GenBank/DDBJ whole genome shotgun (WGS) entry which is preliminary data.</text>
</comment>
<comment type="similarity">
    <text evidence="1">Belongs to the ACBP family.</text>
</comment>
<dbReference type="InterPro" id="IPR000582">
    <property type="entry name" value="Acyl-CoA-binding_protein"/>
</dbReference>
<dbReference type="PRINTS" id="PR00689">
    <property type="entry name" value="ACOABINDINGP"/>
</dbReference>
<evidence type="ECO:0000256" key="2">
    <source>
        <dbReference type="ARBA" id="ARBA00023121"/>
    </source>
</evidence>
<dbReference type="PANTHER" id="PTHR23310:SF62">
    <property type="entry name" value="ACYL-COA BINDING PROTEIN 1, ISOFORM A"/>
    <property type="match status" value="1"/>
</dbReference>
<reference evidence="4" key="1">
    <citation type="journal article" date="2014" name="PLoS Genet.">
        <title>Signature Gene Expression Reveals Novel Clues to the Molecular Mechanisms of Dimorphic Transition in Penicillium marneffei.</title>
        <authorList>
            <person name="Yang E."/>
            <person name="Wang G."/>
            <person name="Cai J."/>
            <person name="Woo P.C."/>
            <person name="Lau S.K."/>
            <person name="Yuen K.-Y."/>
            <person name="Chow W.-N."/>
            <person name="Lin X."/>
        </authorList>
    </citation>
    <scope>NUCLEOTIDE SEQUENCE [LARGE SCALE GENOMIC DNA]</scope>
    <source>
        <strain evidence="4">PM1</strain>
    </source>
</reference>
<accession>A0A093V678</accession>
<dbReference type="eggNOG" id="KOG0817">
    <property type="taxonomic scope" value="Eukaryota"/>
</dbReference>
<dbReference type="AlphaFoldDB" id="A0A093V678"/>
<dbReference type="PROSITE" id="PS51228">
    <property type="entry name" value="ACB_2"/>
    <property type="match status" value="1"/>
</dbReference>